<feature type="chain" id="PRO_5043813110" evidence="1">
    <location>
        <begin position="29"/>
        <end position="165"/>
    </location>
</feature>
<evidence type="ECO:0000256" key="1">
    <source>
        <dbReference type="SAM" id="SignalP"/>
    </source>
</evidence>
<dbReference type="PANTHER" id="PTHR37953">
    <property type="entry name" value="UPF0127 PROTEIN MJ1496"/>
    <property type="match status" value="1"/>
</dbReference>
<accession>A0AAW9DN48</accession>
<keyword evidence="1" id="KW-0732">Signal</keyword>
<protein>
    <submittedName>
        <fullName evidence="2">DUF192 domain-containing protein</fullName>
    </submittedName>
</protein>
<feature type="signal peptide" evidence="1">
    <location>
        <begin position="1"/>
        <end position="28"/>
    </location>
</feature>
<dbReference type="InterPro" id="IPR038695">
    <property type="entry name" value="Saro_0823-like_sf"/>
</dbReference>
<dbReference type="Pfam" id="PF02643">
    <property type="entry name" value="DUF192"/>
    <property type="match status" value="1"/>
</dbReference>
<dbReference type="AlphaFoldDB" id="A0AAW9DN48"/>
<dbReference type="EMBL" id="JAWXYB010000018">
    <property type="protein sequence ID" value="MDX5930476.1"/>
    <property type="molecule type" value="Genomic_DNA"/>
</dbReference>
<dbReference type="Proteomes" id="UP001279553">
    <property type="component" value="Unassembled WGS sequence"/>
</dbReference>
<organism evidence="2 3">
    <name type="scientific">Acidiphilium acidophilum</name>
    <name type="common">Thiobacillus acidophilus</name>
    <dbReference type="NCBI Taxonomy" id="76588"/>
    <lineage>
        <taxon>Bacteria</taxon>
        <taxon>Pseudomonadati</taxon>
        <taxon>Pseudomonadota</taxon>
        <taxon>Alphaproteobacteria</taxon>
        <taxon>Acetobacterales</taxon>
        <taxon>Acidocellaceae</taxon>
        <taxon>Acidiphilium</taxon>
    </lineage>
</organism>
<dbReference type="InterPro" id="IPR003795">
    <property type="entry name" value="DUF192"/>
</dbReference>
<reference evidence="2 3" key="1">
    <citation type="submission" date="2023-11" db="EMBL/GenBank/DDBJ databases">
        <title>MicrobeMod: A computational toolkit for identifying prokaryotic methylation and restriction-modification with nanopore sequencing.</title>
        <authorList>
            <person name="Crits-Christoph A."/>
            <person name="Kang S.C."/>
            <person name="Lee H."/>
            <person name="Ostrov N."/>
        </authorList>
    </citation>
    <scope>NUCLEOTIDE SEQUENCE [LARGE SCALE GENOMIC DNA]</scope>
    <source>
        <strain evidence="2 3">DSMZ 700</strain>
    </source>
</reference>
<evidence type="ECO:0000313" key="3">
    <source>
        <dbReference type="Proteomes" id="UP001279553"/>
    </source>
</evidence>
<sequence>MTKWTARWMCGAGVAAVIGVASAGVASAAITGPQKGLATETLTIVNQHGKRFTFKVEQALTPEQQEIGLMFRKVVPADTGMIFPWNPPQVSEMWMKNTLVPLDMVFIGPHGTIRHIANDTVPESLRVISSRVPVAATLELQGGITAKDDIDVGDKVIASQFGDEK</sequence>
<proteinExistence type="predicted"/>
<evidence type="ECO:0000313" key="2">
    <source>
        <dbReference type="EMBL" id="MDX5930476.1"/>
    </source>
</evidence>
<name>A0AAW9DN48_ACIAO</name>
<comment type="caution">
    <text evidence="2">The sequence shown here is derived from an EMBL/GenBank/DDBJ whole genome shotgun (WGS) entry which is preliminary data.</text>
</comment>
<gene>
    <name evidence="2" type="ORF">SIL87_06840</name>
</gene>
<dbReference type="Gene3D" id="2.60.120.1140">
    <property type="entry name" value="Protein of unknown function DUF192"/>
    <property type="match status" value="1"/>
</dbReference>
<keyword evidence="3" id="KW-1185">Reference proteome</keyword>
<dbReference type="PANTHER" id="PTHR37953:SF1">
    <property type="entry name" value="UPF0127 PROTEIN MJ1496"/>
    <property type="match status" value="1"/>
</dbReference>